<dbReference type="EMBL" id="AJSR01000213">
    <property type="protein sequence ID" value="EKM33572.1"/>
    <property type="molecule type" value="Genomic_DNA"/>
</dbReference>
<evidence type="ECO:0000313" key="2">
    <source>
        <dbReference type="Proteomes" id="UP000008367"/>
    </source>
</evidence>
<protein>
    <submittedName>
        <fullName evidence="1">Uncharacterized protein</fullName>
    </submittedName>
</protein>
<name>A0A454D4G8_VIBHA</name>
<comment type="caution">
    <text evidence="1">The sequence shown here is derived from an EMBL/GenBank/DDBJ whole genome shotgun (WGS) entry which is preliminary data.</text>
</comment>
<feature type="non-terminal residue" evidence="1">
    <location>
        <position position="1"/>
    </location>
</feature>
<accession>A0A454D4G8</accession>
<evidence type="ECO:0000313" key="1">
    <source>
        <dbReference type="EMBL" id="EKM33572.1"/>
    </source>
</evidence>
<gene>
    <name evidence="1" type="ORF">VCHENC02_0991B</name>
</gene>
<dbReference type="AlphaFoldDB" id="A0A454D4G8"/>
<organism evidence="1 2">
    <name type="scientific">Vibrio harveyi</name>
    <name type="common">Beneckea harveyi</name>
    <dbReference type="NCBI Taxonomy" id="669"/>
    <lineage>
        <taxon>Bacteria</taxon>
        <taxon>Pseudomonadati</taxon>
        <taxon>Pseudomonadota</taxon>
        <taxon>Gammaproteobacteria</taxon>
        <taxon>Vibrionales</taxon>
        <taxon>Vibrionaceae</taxon>
        <taxon>Vibrio</taxon>
    </lineage>
</organism>
<proteinExistence type="predicted"/>
<dbReference type="Proteomes" id="UP000008367">
    <property type="component" value="Unassembled WGS sequence"/>
</dbReference>
<reference evidence="1 2" key="1">
    <citation type="submission" date="2012-10" db="EMBL/GenBank/DDBJ databases">
        <title>Genome sequence of Vibrio Cholerae HENC-02.</title>
        <authorList>
            <person name="Eppinger M."/>
            <person name="Hasan N.A."/>
            <person name="Sengamalay N."/>
            <person name="Hine E."/>
            <person name="Su Q."/>
            <person name="Daugherty S.C."/>
            <person name="Young S."/>
            <person name="Sadzewicz L."/>
            <person name="Tallon L."/>
            <person name="Cebula T.A."/>
            <person name="Ravel J."/>
            <person name="Colwell R.R."/>
        </authorList>
    </citation>
    <scope>NUCLEOTIDE SEQUENCE [LARGE SCALE GENOMIC DNA]</scope>
    <source>
        <strain evidence="1 2">HENC-02</strain>
    </source>
</reference>
<sequence length="40" mass="4692">CTRATSLLTLGKGFIEITNFHLKFHYFQKEELASIKVHRI</sequence>